<sequence length="40" mass="4513">MEDAEIVFAQKLASGEPVTRKRALRTLHDWIRKESASKGS</sequence>
<dbReference type="OrthoDB" id="2019504at2759"/>
<protein>
    <submittedName>
        <fullName evidence="3">Transcriptional regulator</fullName>
    </submittedName>
</protein>
<dbReference type="AlphaFoldDB" id="A0A0M3JHJ3"/>
<dbReference type="EMBL" id="UYRR01015671">
    <property type="protein sequence ID" value="VDK27996.1"/>
    <property type="molecule type" value="Genomic_DNA"/>
</dbReference>
<keyword evidence="2" id="KW-1185">Reference proteome</keyword>
<gene>
    <name evidence="1" type="ORF">ASIM_LOCUS6875</name>
</gene>
<reference evidence="1 2" key="2">
    <citation type="submission" date="2018-11" db="EMBL/GenBank/DDBJ databases">
        <authorList>
            <consortium name="Pathogen Informatics"/>
        </authorList>
    </citation>
    <scope>NUCLEOTIDE SEQUENCE [LARGE SCALE GENOMIC DNA]</scope>
</reference>
<evidence type="ECO:0000313" key="2">
    <source>
        <dbReference type="Proteomes" id="UP000267096"/>
    </source>
</evidence>
<dbReference type="WBParaSite" id="ASIM_0000710701-mRNA-1">
    <property type="protein sequence ID" value="ASIM_0000710701-mRNA-1"/>
    <property type="gene ID" value="ASIM_0000710701"/>
</dbReference>
<reference evidence="3" key="1">
    <citation type="submission" date="2017-02" db="UniProtKB">
        <authorList>
            <consortium name="WormBaseParasite"/>
        </authorList>
    </citation>
    <scope>IDENTIFICATION</scope>
</reference>
<organism evidence="3">
    <name type="scientific">Anisakis simplex</name>
    <name type="common">Herring worm</name>
    <dbReference type="NCBI Taxonomy" id="6269"/>
    <lineage>
        <taxon>Eukaryota</taxon>
        <taxon>Metazoa</taxon>
        <taxon>Ecdysozoa</taxon>
        <taxon>Nematoda</taxon>
        <taxon>Chromadorea</taxon>
        <taxon>Rhabditida</taxon>
        <taxon>Spirurina</taxon>
        <taxon>Ascaridomorpha</taxon>
        <taxon>Ascaridoidea</taxon>
        <taxon>Anisakidae</taxon>
        <taxon>Anisakis</taxon>
        <taxon>Anisakis simplex complex</taxon>
    </lineage>
</organism>
<evidence type="ECO:0000313" key="1">
    <source>
        <dbReference type="EMBL" id="VDK27996.1"/>
    </source>
</evidence>
<dbReference type="Proteomes" id="UP000267096">
    <property type="component" value="Unassembled WGS sequence"/>
</dbReference>
<evidence type="ECO:0000313" key="3">
    <source>
        <dbReference type="WBParaSite" id="ASIM_0000710701-mRNA-1"/>
    </source>
</evidence>
<proteinExistence type="predicted"/>
<name>A0A0M3JHJ3_ANISI</name>
<accession>A0A0M3JHJ3</accession>